<evidence type="ECO:0000313" key="2">
    <source>
        <dbReference type="Proteomes" id="UP000239181"/>
    </source>
</evidence>
<gene>
    <name evidence="1" type="ORF">CQW29_16715</name>
</gene>
<dbReference type="OrthoDB" id="6535212at2"/>
<dbReference type="Gene3D" id="2.40.10.10">
    <property type="entry name" value="Trypsin-like serine proteases"/>
    <property type="match status" value="2"/>
</dbReference>
<dbReference type="InterPro" id="IPR043504">
    <property type="entry name" value="Peptidase_S1_PA_chymotrypsin"/>
</dbReference>
<organism evidence="1 2">
    <name type="scientific">Pantoea coffeiphila</name>
    <dbReference type="NCBI Taxonomy" id="1465635"/>
    <lineage>
        <taxon>Bacteria</taxon>
        <taxon>Pseudomonadati</taxon>
        <taxon>Pseudomonadota</taxon>
        <taxon>Gammaproteobacteria</taxon>
        <taxon>Enterobacterales</taxon>
        <taxon>Erwiniaceae</taxon>
        <taxon>Pantoea</taxon>
    </lineage>
</organism>
<evidence type="ECO:0000313" key="1">
    <source>
        <dbReference type="EMBL" id="PRD14216.1"/>
    </source>
</evidence>
<dbReference type="AlphaFoldDB" id="A0A2S9I8V6"/>
<dbReference type="EMBL" id="PDET01000012">
    <property type="protein sequence ID" value="PRD14216.1"/>
    <property type="molecule type" value="Genomic_DNA"/>
</dbReference>
<sequence>MRVVICLLAACLGGCSVGKYQYSSEAEKRVDMTVTGIPTILGAGALGTTIPLTANYSLTAAHVAKLSLYEVKSWHPECDLAVIYHKNEGLKQEPRFRNGKIGDKVNMYGYSFISALPMASSGVNLINTGLVNEWNKKPCVVVATNAGVVQGMSGGAVYNASDDSIGGVIVGYTDTVNDLKTGKPRYRDVSLYVPYSRFKDWLNDAVKS</sequence>
<accession>A0A2S9I8V6</accession>
<dbReference type="SUPFAM" id="SSF50494">
    <property type="entry name" value="Trypsin-like serine proteases"/>
    <property type="match status" value="1"/>
</dbReference>
<dbReference type="RefSeq" id="WP_105593874.1">
    <property type="nucleotide sequence ID" value="NZ_PDET01000012.1"/>
</dbReference>
<comment type="caution">
    <text evidence="1">The sequence shown here is derived from an EMBL/GenBank/DDBJ whole genome shotgun (WGS) entry which is preliminary data.</text>
</comment>
<reference evidence="1 2" key="1">
    <citation type="submission" date="2017-10" db="EMBL/GenBank/DDBJ databases">
        <title>Draft genome of two endophytic bacteria isolated from 'guarana' Paullinia cupana (Mart.) Ducke.</title>
        <authorList>
            <person name="Siqueira K.A."/>
            <person name="Liotti R.G."/>
            <person name="Mendes T.A."/>
            <person name="Soares M.A."/>
        </authorList>
    </citation>
    <scope>NUCLEOTIDE SEQUENCE [LARGE SCALE GENOMIC DNA]</scope>
    <source>
        <strain evidence="1 2">342</strain>
    </source>
</reference>
<evidence type="ECO:0008006" key="3">
    <source>
        <dbReference type="Google" id="ProtNLM"/>
    </source>
</evidence>
<name>A0A2S9I8V6_9GAMM</name>
<keyword evidence="2" id="KW-1185">Reference proteome</keyword>
<dbReference type="Proteomes" id="UP000239181">
    <property type="component" value="Unassembled WGS sequence"/>
</dbReference>
<dbReference type="InterPro" id="IPR009003">
    <property type="entry name" value="Peptidase_S1_PA"/>
</dbReference>
<protein>
    <recommendedName>
        <fullName evidence="3">Serine protease</fullName>
    </recommendedName>
</protein>
<proteinExistence type="predicted"/>